<dbReference type="GO" id="GO:0005524">
    <property type="term" value="F:ATP binding"/>
    <property type="evidence" value="ECO:0007669"/>
    <property type="project" value="UniProtKB-KW"/>
</dbReference>
<evidence type="ECO:0000256" key="19">
    <source>
        <dbReference type="ARBA" id="ARBA00022953"/>
    </source>
</evidence>
<keyword evidence="10" id="KW-0808">Transferase</keyword>
<dbReference type="InterPro" id="IPR033703">
    <property type="entry name" value="Rhv-like"/>
</dbReference>
<reference evidence="28" key="2">
    <citation type="submission" date="2024-02" db="EMBL/GenBank/DDBJ databases">
        <authorList>
            <person name="Hu B."/>
        </authorList>
    </citation>
    <scope>NUCLEOTIDE SEQUENCE</scope>
    <source>
        <strain evidence="28">12A/Kenya/BAT0641/2015</strain>
    </source>
</reference>
<keyword evidence="20" id="KW-0472">Membrane</keyword>
<keyword evidence="8" id="KW-0167">Capsid protein</keyword>
<keyword evidence="16" id="KW-0067">ATP-binding</keyword>
<dbReference type="Gene3D" id="3.30.70.270">
    <property type="match status" value="1"/>
</dbReference>
<dbReference type="InterPro" id="IPR014759">
    <property type="entry name" value="Helicase_SF3_ssRNA_vir"/>
</dbReference>
<dbReference type="InterPro" id="IPR000199">
    <property type="entry name" value="Peptidase_C3A/C3B_picornavir"/>
</dbReference>
<dbReference type="InterPro" id="IPR001676">
    <property type="entry name" value="Picornavirus_capsid"/>
</dbReference>
<dbReference type="Gene3D" id="2.60.120.20">
    <property type="match status" value="4"/>
</dbReference>
<dbReference type="InterPro" id="IPR027417">
    <property type="entry name" value="P-loop_NTPase"/>
</dbReference>
<dbReference type="SUPFAM" id="SSF56672">
    <property type="entry name" value="DNA/RNA polymerases"/>
    <property type="match status" value="1"/>
</dbReference>
<keyword evidence="21" id="KW-1035">Host cytoplasm</keyword>
<feature type="region of interest" description="Disordered" evidence="23">
    <location>
        <begin position="584"/>
        <end position="652"/>
    </location>
</feature>
<keyword evidence="14" id="KW-0347">Helicase</keyword>
<name>A0AAU7E287_9VIRU</name>
<keyword evidence="13" id="KW-0378">Hydrolase</keyword>
<dbReference type="Gene3D" id="1.20.960.20">
    <property type="match status" value="1"/>
</dbReference>
<dbReference type="Gene3D" id="3.90.1720.10">
    <property type="entry name" value="endopeptidase domain like (from Nostoc punctiforme)"/>
    <property type="match status" value="1"/>
</dbReference>
<dbReference type="PRINTS" id="PR00918">
    <property type="entry name" value="CALICVIRUSNS"/>
</dbReference>
<dbReference type="SUPFAM" id="SSF52540">
    <property type="entry name" value="P-loop containing nucleoside triphosphate hydrolases"/>
    <property type="match status" value="1"/>
</dbReference>
<proteinExistence type="predicted"/>
<evidence type="ECO:0000256" key="15">
    <source>
        <dbReference type="ARBA" id="ARBA00022807"/>
    </source>
</evidence>
<sequence length="2344" mass="261334">MDAFSHLLFGDHGFDFGSVRPSNLGTLLGKGFLMDPDKEAPLAQSDRVSSVASGSSILVDQSAVVPKLTPGQQSIKPIDPSTNEPPVRSKILTDHFFRLATQYWNPGDKSIHNGRAARLLFQLPIPQVFFQAKEKGQQCFAPMALLQYYRFLRSDFEFVLQANAQPFAEGQLLMYFEPVFSDGLLDADDIPPTFWKSFLSIFNFPHGFLNLFVNSAVRLSVPFTFFENAFDTMRFTDLGKAHNRCLGWLNVVVLNPLRTHTATSADKIAVTVFGRMVNAEFTGLRPWHELNVWTVSSKQADCGPLKIKNEGVSIQPGAGSMHLSNFEHTVQTHVLGLENTAVKTDVSSFGFKPTEDLLEYAKIPSLTTWTRWDGTWESGHVLFEVPVTPRVELYTYPNFSTEFPKQKDVNVFTTNLSTLSHMFAAWRGSLTFHFQVVMSNFHRGRFAAFFVPGNTFGDSVPSLCQLQSSRFAVFDLGVESTFSFTVPFMDSRPFVNTSVYGRCTGSDPNPAQKGRFHVRDGAMYFHENYSLINCTGMLYVMVINKLQTTSNVSPDIDVNLYMSAGDDFQFFFPVESDFTLEVRNPSHVQGDEQGDVSKLKPKDPMKTKQEKQVAKAKSSSVSDMAKTESAKVDEKSKPQVKPEEKGQPAENALAEPVAGTVGSMEDAQSGGLGPTKDKTVIQSKDVLVPESHTNLCRLLGRAHYYAYQTVIVSGGSGHHPKSLSKYMMRLTVPESGTLGTIFSMNTFWRGPMTVHLTMVKSAYPFTFLIAVFPPGTSCPSSQSAMLAAGASLWDSTMSKSISLEAPYYVQTNGLLTTRQYLGLDESSPRSPTYLGDLVFWPVRFISGEVTFDIALSFHREFSLTTRRPTPIQKVTFSATPDAILDVTRLKTVLSRDVDPVLEIGSEPWLSVSVSREPQLVCESGSSVWKEVAIVRKRRTFYDHYGIQTQRGVVHFNSENIITAALAGIAEVQLDVNPGWEVLEAKEDPYVEEHAHGLIGEQFKYSLLSQNCEHFARVVYSGDPVSTQSTGLKKALVGTAAAASIGAGVGIAGATVTKQGLFDMSSTVTKVDGLVDRLSSYVDTLPSPESLKQSLSALVPDVKTAIIQKIVAYVCKLTGYLSLVITQHNLSTLLGVLVCVAGDIINECSGVKVMHCIRGIERCFEKGLPADEQLSSIAIAAAEGLLEVNMPGSAHKQVANGIKDFNSMTLAWKNVEFLFQRFLQILSWVFTNIKKVMGYPMCSSLEKNKEQLTSWMADCQWCIENEESIRSNATNLAKLETVVAMGDQLVKMRSMWEKKDEFAASLRWYFVQVKSLQLRVVNSNPVSRPEPIVIMLSGEPGQGKSLLATYIAQDLCLINQVNPQLEIYNKPPNAEYYDGYKGQLVHIIDDIGMDPEDKDWRDFTMMVSTTCFRPNMADLSEKGIQYTSRFVILTTNFPDASPVTLRSCDALRRRVLYHYKVSVKPTWATNRGHLDVERATKDRSLFDGSCLNICCGNGTNWTLEQVVKELQSEFIRRGSLHNTFMHMRSEFQEKAYGVTPVHKENVSKESDEPTVEIMLNEYRAVFQKCPGKEIPLVNPYLFKKDDPSDPKWVSIRESIGRLVDKVSNTPLWLKAAFLAGTAFSLVGLGMSVFMWKKLKRLEEKDQGENKQGPYNNVPVVTKPTKPPVQMDVKLVREGVNFEVLEKVAANIVHVSFVPYEGKERRMRGIFVGNDVIMIPQHLVELDSGVLTVHDPMGSIALEVVDGKVDTYRSIRIDDQPVDIMFFHVPGLKRHCKKITHCFATFKELSILPHTGVLLHAREEGVFCLQASKITQCGPIVADGSQLCMRSVRYTCTTAPGFCGQPLCANFPSGHRIVSMHVAGSVGFIGYGIPVWREIIEQVMDECAPTRQFSDAVTVLGEAPEPVHVPTSTKLRPTGLIEPIRAPAILSNAAVAPSFGKYARSYCHKVPPDVVRAKMVALYKAVAQGRPLLTYEQAIYGDGMGLAPLDHQSSAGYPYCIKNLRKQDLYLDPEFQQRVFDTAHGEADVTFATFFKDELRPIEKVRTGKTRLIDAAPLHFTVAFRMAYGHFMSEMHALHGTEIHCMVGCDPESDWTNLFWELMMVGGEDRFIDLDYSAFDASVSRCMLSWVLELLADATAVSFPAMFGYLMRPKRIFKKWIYETDGGLPSGCPCTSILDSMINTAIILTALFEAEGDLVDYQKKVKFVTYGDDVLLSVHPNCKLTPDILIKTAASFGMSMTSADKFREPGFSNYRDVRFLKRSFVIDLGRPQLIHPVISHEVIIDLLAWKRKGAQLVDNCNQALMFAYHHGRDYFQETREVCLKAVSSSELLTFEDCAHRWFGLFD</sequence>
<evidence type="ECO:0000256" key="10">
    <source>
        <dbReference type="ARBA" id="ARBA00022679"/>
    </source>
</evidence>
<evidence type="ECO:0000256" key="1">
    <source>
        <dbReference type="ARBA" id="ARBA00004192"/>
    </source>
</evidence>
<feature type="domain" description="LRAT" evidence="27">
    <location>
        <begin position="933"/>
        <end position="1027"/>
    </location>
</feature>
<dbReference type="PROSITE" id="PS50507">
    <property type="entry name" value="RDRP_SSRNA_POS"/>
    <property type="match status" value="1"/>
</dbReference>
<dbReference type="Pfam" id="PF00910">
    <property type="entry name" value="RNA_helicase"/>
    <property type="match status" value="1"/>
</dbReference>
<dbReference type="Pfam" id="PF00680">
    <property type="entry name" value="RdRP_1"/>
    <property type="match status" value="1"/>
</dbReference>
<organism evidence="28">
    <name type="scientific">Mops bat picornavirus</name>
    <dbReference type="NCBI Taxonomy" id="3141893"/>
    <lineage>
        <taxon>Viruses</taxon>
        <taxon>Riboviria</taxon>
        <taxon>Orthornavirae</taxon>
        <taxon>Pisuviricota</taxon>
        <taxon>Pisoniviricetes</taxon>
        <taxon>Picornavirales</taxon>
    </lineage>
</organism>
<dbReference type="InterPro" id="IPR044067">
    <property type="entry name" value="PCV_3C_PRO"/>
</dbReference>
<evidence type="ECO:0000256" key="13">
    <source>
        <dbReference type="ARBA" id="ARBA00022801"/>
    </source>
</evidence>
<dbReference type="InterPro" id="IPR043504">
    <property type="entry name" value="Peptidase_S1_PA_chymotrypsin"/>
</dbReference>
<dbReference type="GO" id="GO:0003723">
    <property type="term" value="F:RNA binding"/>
    <property type="evidence" value="ECO:0007669"/>
    <property type="project" value="InterPro"/>
</dbReference>
<dbReference type="GO" id="GO:0003968">
    <property type="term" value="F:RNA-directed RNA polymerase activity"/>
    <property type="evidence" value="ECO:0007669"/>
    <property type="project" value="UniProtKB-KW"/>
</dbReference>
<evidence type="ECO:0000256" key="2">
    <source>
        <dbReference type="ARBA" id="ARBA00004328"/>
    </source>
</evidence>
<dbReference type="InterPro" id="IPR043502">
    <property type="entry name" value="DNA/RNA_pol_sf"/>
</dbReference>
<dbReference type="InterPro" id="IPR007053">
    <property type="entry name" value="LRAT_dom"/>
</dbReference>
<dbReference type="InterPro" id="IPR043128">
    <property type="entry name" value="Rev_trsase/Diguanyl_cyclase"/>
</dbReference>
<dbReference type="InterPro" id="IPR001205">
    <property type="entry name" value="RNA-dir_pol_C"/>
</dbReference>
<keyword evidence="9" id="KW-0645">Protease</keyword>
<dbReference type="InterPro" id="IPR009003">
    <property type="entry name" value="Peptidase_S1_PA"/>
</dbReference>
<dbReference type="Pfam" id="PF00548">
    <property type="entry name" value="Peptidase_C3"/>
    <property type="match status" value="1"/>
</dbReference>
<dbReference type="PROSITE" id="PS51218">
    <property type="entry name" value="SF3_HELICASE_2"/>
    <property type="match status" value="1"/>
</dbReference>
<dbReference type="Gene3D" id="2.40.10.10">
    <property type="entry name" value="Trypsin-like serine proteases"/>
    <property type="match status" value="1"/>
</dbReference>
<evidence type="ECO:0000259" key="25">
    <source>
        <dbReference type="PROSITE" id="PS51218"/>
    </source>
</evidence>
<evidence type="ECO:0000256" key="12">
    <source>
        <dbReference type="ARBA" id="ARBA00022741"/>
    </source>
</evidence>
<dbReference type="InterPro" id="IPR029053">
    <property type="entry name" value="Viral_coat"/>
</dbReference>
<evidence type="ECO:0000256" key="3">
    <source>
        <dbReference type="ARBA" id="ARBA00004551"/>
    </source>
</evidence>
<evidence type="ECO:0000256" key="16">
    <source>
        <dbReference type="ARBA" id="ARBA00022840"/>
    </source>
</evidence>
<evidence type="ECO:0000256" key="17">
    <source>
        <dbReference type="ARBA" id="ARBA00022844"/>
    </source>
</evidence>
<keyword evidence="17" id="KW-0946">Virion</keyword>
<evidence type="ECO:0000256" key="20">
    <source>
        <dbReference type="ARBA" id="ARBA00023136"/>
    </source>
</evidence>
<dbReference type="InterPro" id="IPR000605">
    <property type="entry name" value="Helicase_SF3_ssDNA/RNA_vir"/>
</dbReference>
<dbReference type="GO" id="GO:0039694">
    <property type="term" value="P:viral RNA genome replication"/>
    <property type="evidence" value="ECO:0007669"/>
    <property type="project" value="InterPro"/>
</dbReference>
<keyword evidence="7" id="KW-0597">Phosphoprotein</keyword>
<dbReference type="PROSITE" id="PS51874">
    <property type="entry name" value="PCV_3C_PRO"/>
    <property type="match status" value="1"/>
</dbReference>
<evidence type="ECO:0000313" key="28">
    <source>
        <dbReference type="EMBL" id="XBH23986.1"/>
    </source>
</evidence>
<keyword evidence="5" id="KW-0696">RNA-directed RNA polymerase</keyword>
<evidence type="ECO:0000256" key="8">
    <source>
        <dbReference type="ARBA" id="ARBA00022561"/>
    </source>
</evidence>
<dbReference type="InterPro" id="IPR004004">
    <property type="entry name" value="Helic/Pol/Pept_Calicivir-typ"/>
</dbReference>
<dbReference type="SUPFAM" id="SSF88633">
    <property type="entry name" value="Positive stranded ssRNA viruses"/>
    <property type="match status" value="3"/>
</dbReference>
<feature type="domain" description="RdRp catalytic" evidence="24">
    <location>
        <begin position="2107"/>
        <end position="2224"/>
    </location>
</feature>
<dbReference type="Pfam" id="PF00073">
    <property type="entry name" value="Rhv"/>
    <property type="match status" value="2"/>
</dbReference>
<keyword evidence="15" id="KW-0788">Thiol protease</keyword>
<evidence type="ECO:0000259" key="24">
    <source>
        <dbReference type="PROSITE" id="PS50507"/>
    </source>
</evidence>
<evidence type="ECO:0000256" key="18">
    <source>
        <dbReference type="ARBA" id="ARBA00022870"/>
    </source>
</evidence>
<comment type="subcellular location">
    <subcellularLocation>
        <location evidence="1">Host cytoplasm</location>
    </subcellularLocation>
    <subcellularLocation>
        <location evidence="3">Host membrane</location>
    </subcellularLocation>
    <subcellularLocation>
        <location evidence="2">Virion</location>
    </subcellularLocation>
</comment>
<accession>A0AAU7E287</accession>
<dbReference type="GO" id="GO:0006351">
    <property type="term" value="P:DNA-templated transcription"/>
    <property type="evidence" value="ECO:0007669"/>
    <property type="project" value="InterPro"/>
</dbReference>
<reference evidence="28" key="1">
    <citation type="journal article" date="2024" name="Microbiome">
        <title>Substantial viral diversity in bats and rodents from East Africa: insights into evolution, recombination, and cocirculation.</title>
        <authorList>
            <person name="Wang D."/>
            <person name="Yang X."/>
            <person name="Ren Z."/>
            <person name="Hu B."/>
            <person name="Zhao H."/>
            <person name="Yang K."/>
            <person name="Shi P."/>
            <person name="Zhang Z."/>
            <person name="Feng Q."/>
            <person name="Nawenja C.V."/>
            <person name="Obanda V."/>
            <person name="Robert K."/>
            <person name="Nalikka B."/>
            <person name="Waruhiu C.N."/>
            <person name="Ochola G.O."/>
            <person name="Onyuok S.O."/>
            <person name="Ochieng H."/>
            <person name="Li B."/>
            <person name="Zhu Y."/>
            <person name="Si H."/>
            <person name="Yin J."/>
            <person name="Kristiansen K."/>
            <person name="Jin X."/>
            <person name="Xu X."/>
            <person name="Xiao M."/>
            <person name="Agwanda B."/>
            <person name="Ommeh S."/>
            <person name="Li J."/>
            <person name="Shi Z.L."/>
        </authorList>
    </citation>
    <scope>NUCLEOTIDE SEQUENCE</scope>
    <source>
        <strain evidence="28">12A/Kenya/BAT0641/2015</strain>
    </source>
</reference>
<dbReference type="SUPFAM" id="SSF50494">
    <property type="entry name" value="Trypsin-like serine proteases"/>
    <property type="match status" value="1"/>
</dbReference>
<dbReference type="Pfam" id="PF04970">
    <property type="entry name" value="LRAT"/>
    <property type="match status" value="1"/>
</dbReference>
<dbReference type="GO" id="GO:0030430">
    <property type="term" value="C:host cell cytoplasm"/>
    <property type="evidence" value="ECO:0007669"/>
    <property type="project" value="UniProtKB-SubCell"/>
</dbReference>
<keyword evidence="12" id="KW-0547">Nucleotide-binding</keyword>
<evidence type="ECO:0000256" key="21">
    <source>
        <dbReference type="ARBA" id="ARBA00023200"/>
    </source>
</evidence>
<dbReference type="GO" id="GO:0004197">
    <property type="term" value="F:cysteine-type endopeptidase activity"/>
    <property type="evidence" value="ECO:0007669"/>
    <property type="project" value="InterPro"/>
</dbReference>
<evidence type="ECO:0000256" key="14">
    <source>
        <dbReference type="ARBA" id="ARBA00022806"/>
    </source>
</evidence>
<comment type="function">
    <text evidence="22">Cysteine protease that generates mature viral proteins from the precursor polyprotein. In addition to its proteolytic activity, it binds to viral RNA, and thus influences viral genome replication. RNA and substrate bind cooperatively to the protease.</text>
</comment>
<dbReference type="InterPro" id="IPR007094">
    <property type="entry name" value="RNA-dir_pol_PSvirus"/>
</dbReference>
<keyword evidence="11" id="KW-0548">Nucleotidyltransferase</keyword>
<protein>
    <recommendedName>
        <fullName evidence="4">Genome polyprotein</fullName>
    </recommendedName>
</protein>
<dbReference type="GO" id="GO:0006508">
    <property type="term" value="P:proteolysis"/>
    <property type="evidence" value="ECO:0007669"/>
    <property type="project" value="UniProtKB-KW"/>
</dbReference>
<keyword evidence="18" id="KW-1043">Host membrane</keyword>
<feature type="domain" description="SF3 helicase" evidence="25">
    <location>
        <begin position="1310"/>
        <end position="1475"/>
    </location>
</feature>
<dbReference type="PROSITE" id="PS51934">
    <property type="entry name" value="LRAT"/>
    <property type="match status" value="1"/>
</dbReference>
<dbReference type="GO" id="GO:0005198">
    <property type="term" value="F:structural molecule activity"/>
    <property type="evidence" value="ECO:0007669"/>
    <property type="project" value="InterPro"/>
</dbReference>
<evidence type="ECO:0000256" key="23">
    <source>
        <dbReference type="SAM" id="MobiDB-lite"/>
    </source>
</evidence>
<feature type="compositionally biased region" description="Basic and acidic residues" evidence="23">
    <location>
        <begin position="595"/>
        <end position="613"/>
    </location>
</feature>
<evidence type="ECO:0000256" key="5">
    <source>
        <dbReference type="ARBA" id="ARBA00022484"/>
    </source>
</evidence>
<evidence type="ECO:0000256" key="6">
    <source>
        <dbReference type="ARBA" id="ARBA00022520"/>
    </source>
</evidence>
<feature type="domain" description="Peptidase C3" evidence="26">
    <location>
        <begin position="1677"/>
        <end position="1878"/>
    </location>
</feature>
<evidence type="ECO:0000259" key="27">
    <source>
        <dbReference type="PROSITE" id="PS51934"/>
    </source>
</evidence>
<evidence type="ECO:0000256" key="22">
    <source>
        <dbReference type="ARBA" id="ARBA00029423"/>
    </source>
</evidence>
<keyword evidence="6" id="KW-0191">Covalent protein-RNA linkage</keyword>
<evidence type="ECO:0000256" key="4">
    <source>
        <dbReference type="ARBA" id="ARBA00020107"/>
    </source>
</evidence>
<evidence type="ECO:0000256" key="7">
    <source>
        <dbReference type="ARBA" id="ARBA00022553"/>
    </source>
</evidence>
<evidence type="ECO:0000256" key="11">
    <source>
        <dbReference type="ARBA" id="ARBA00022695"/>
    </source>
</evidence>
<dbReference type="GO" id="GO:0019028">
    <property type="term" value="C:viral capsid"/>
    <property type="evidence" value="ECO:0007669"/>
    <property type="project" value="UniProtKB-KW"/>
</dbReference>
<dbReference type="CDD" id="cd00205">
    <property type="entry name" value="rhv_like"/>
    <property type="match status" value="2"/>
</dbReference>
<dbReference type="GO" id="GO:0033644">
    <property type="term" value="C:host cell membrane"/>
    <property type="evidence" value="ECO:0007669"/>
    <property type="project" value="UniProtKB-SubCell"/>
</dbReference>
<dbReference type="EMBL" id="PP711914">
    <property type="protein sequence ID" value="XBH23986.1"/>
    <property type="molecule type" value="Genomic_RNA"/>
</dbReference>
<feature type="compositionally biased region" description="Basic and acidic residues" evidence="23">
    <location>
        <begin position="625"/>
        <end position="647"/>
    </location>
</feature>
<evidence type="ECO:0000259" key="26">
    <source>
        <dbReference type="PROSITE" id="PS51874"/>
    </source>
</evidence>
<keyword evidence="19" id="KW-0693">Viral RNA replication</keyword>
<dbReference type="GO" id="GO:0003724">
    <property type="term" value="F:RNA helicase activity"/>
    <property type="evidence" value="ECO:0007669"/>
    <property type="project" value="InterPro"/>
</dbReference>
<evidence type="ECO:0000256" key="9">
    <source>
        <dbReference type="ARBA" id="ARBA00022670"/>
    </source>
</evidence>